<dbReference type="InterPro" id="IPR052017">
    <property type="entry name" value="TSUP"/>
</dbReference>
<evidence type="ECO:0000313" key="8">
    <source>
        <dbReference type="EMBL" id="MFC4248330.1"/>
    </source>
</evidence>
<feature type="transmembrane region" description="Helical" evidence="7">
    <location>
        <begin position="34"/>
        <end position="51"/>
    </location>
</feature>
<feature type="transmembrane region" description="Helical" evidence="7">
    <location>
        <begin position="6"/>
        <end position="27"/>
    </location>
</feature>
<feature type="transmembrane region" description="Helical" evidence="7">
    <location>
        <begin position="209"/>
        <end position="225"/>
    </location>
</feature>
<organism evidence="8 9">
    <name type="scientific">Natribaculum luteum</name>
    <dbReference type="NCBI Taxonomy" id="1586232"/>
    <lineage>
        <taxon>Archaea</taxon>
        <taxon>Methanobacteriati</taxon>
        <taxon>Methanobacteriota</taxon>
        <taxon>Stenosarchaea group</taxon>
        <taxon>Halobacteria</taxon>
        <taxon>Halobacteriales</taxon>
        <taxon>Natrialbaceae</taxon>
        <taxon>Natribaculum</taxon>
    </lineage>
</organism>
<evidence type="ECO:0000256" key="1">
    <source>
        <dbReference type="ARBA" id="ARBA00004651"/>
    </source>
</evidence>
<dbReference type="RefSeq" id="WP_246976142.1">
    <property type="nucleotide sequence ID" value="NZ_CP095398.1"/>
</dbReference>
<comment type="subcellular location">
    <subcellularLocation>
        <location evidence="1 7">Cell membrane</location>
        <topology evidence="1 7">Multi-pass membrane protein</topology>
    </subcellularLocation>
</comment>
<keyword evidence="2" id="KW-0813">Transport</keyword>
<sequence length="260" mass="27762">MELGALAFAGVEVTAVGVLIAIAVLLLGGFVKGTVGFAVGLITIAGIVQVFPPQLALVALSIPFLVSNVVVLVNDGLPIEFLRTQIGFLITLTVGLFVGVWLLEALSAQLLYLFIAAYVGLFLVFQHVEEKIYEYAERPSVSVFAGTLSGLLGGAVGAPGPPLVIHSYLNTIDENRTVFVTGTSALFLVAHVVRVVFLANANLLQTTEFVLGALFTVPVFVGVYLGTVFRPYLDERLFALFIKLLLVLIGIRLFLNGIGW</sequence>
<dbReference type="PANTHER" id="PTHR30269">
    <property type="entry name" value="TRANSMEMBRANE PROTEIN YFCA"/>
    <property type="match status" value="1"/>
</dbReference>
<feature type="transmembrane region" description="Helical" evidence="7">
    <location>
        <begin position="109"/>
        <end position="128"/>
    </location>
</feature>
<comment type="caution">
    <text evidence="8">The sequence shown here is derived from an EMBL/GenBank/DDBJ whole genome shotgun (WGS) entry which is preliminary data.</text>
</comment>
<keyword evidence="6 7" id="KW-0472">Membrane</keyword>
<dbReference type="InterPro" id="IPR002781">
    <property type="entry name" value="TM_pro_TauE-like"/>
</dbReference>
<dbReference type="EMBL" id="JBHSDJ010000120">
    <property type="protein sequence ID" value="MFC4248330.1"/>
    <property type="molecule type" value="Genomic_DNA"/>
</dbReference>
<name>A0ABD5P2M2_9EURY</name>
<evidence type="ECO:0000256" key="6">
    <source>
        <dbReference type="ARBA" id="ARBA00023136"/>
    </source>
</evidence>
<evidence type="ECO:0000313" key="9">
    <source>
        <dbReference type="Proteomes" id="UP001595821"/>
    </source>
</evidence>
<feature type="transmembrane region" description="Helical" evidence="7">
    <location>
        <begin position="86"/>
        <end position="103"/>
    </location>
</feature>
<comment type="similarity">
    <text evidence="7">Belongs to the 4-toluene sulfonate uptake permease (TSUP) (TC 2.A.102) family.</text>
</comment>
<protein>
    <recommendedName>
        <fullName evidence="7">Probable membrane transporter protein</fullName>
    </recommendedName>
</protein>
<dbReference type="AlphaFoldDB" id="A0ABD5P2M2"/>
<proteinExistence type="inferred from homology"/>
<feature type="transmembrane region" description="Helical" evidence="7">
    <location>
        <begin position="140"/>
        <end position="158"/>
    </location>
</feature>
<feature type="transmembrane region" description="Helical" evidence="7">
    <location>
        <begin position="178"/>
        <end position="197"/>
    </location>
</feature>
<keyword evidence="3 7" id="KW-1003">Cell membrane</keyword>
<keyword evidence="5 7" id="KW-1133">Transmembrane helix</keyword>
<gene>
    <name evidence="8" type="ORF">ACFOZ7_15560</name>
</gene>
<dbReference type="PANTHER" id="PTHR30269:SF37">
    <property type="entry name" value="MEMBRANE TRANSPORTER PROTEIN"/>
    <property type="match status" value="1"/>
</dbReference>
<dbReference type="Pfam" id="PF01925">
    <property type="entry name" value="TauE"/>
    <property type="match status" value="1"/>
</dbReference>
<dbReference type="Proteomes" id="UP001595821">
    <property type="component" value="Unassembled WGS sequence"/>
</dbReference>
<feature type="transmembrane region" description="Helical" evidence="7">
    <location>
        <begin position="237"/>
        <end position="255"/>
    </location>
</feature>
<keyword evidence="4 7" id="KW-0812">Transmembrane</keyword>
<reference evidence="8 9" key="1">
    <citation type="journal article" date="2014" name="Int. J. Syst. Evol. Microbiol.">
        <title>Complete genome sequence of Corynebacterium casei LMG S-19264T (=DSM 44701T), isolated from a smear-ripened cheese.</title>
        <authorList>
            <consortium name="US DOE Joint Genome Institute (JGI-PGF)"/>
            <person name="Walter F."/>
            <person name="Albersmeier A."/>
            <person name="Kalinowski J."/>
            <person name="Ruckert C."/>
        </authorList>
    </citation>
    <scope>NUCLEOTIDE SEQUENCE [LARGE SCALE GENOMIC DNA]</scope>
    <source>
        <strain evidence="8 9">IBRC-M 10912</strain>
    </source>
</reference>
<evidence type="ECO:0000256" key="3">
    <source>
        <dbReference type="ARBA" id="ARBA00022475"/>
    </source>
</evidence>
<dbReference type="GO" id="GO:0005886">
    <property type="term" value="C:plasma membrane"/>
    <property type="evidence" value="ECO:0007669"/>
    <property type="project" value="UniProtKB-SubCell"/>
</dbReference>
<evidence type="ECO:0000256" key="4">
    <source>
        <dbReference type="ARBA" id="ARBA00022692"/>
    </source>
</evidence>
<evidence type="ECO:0000256" key="5">
    <source>
        <dbReference type="ARBA" id="ARBA00022989"/>
    </source>
</evidence>
<evidence type="ECO:0000256" key="2">
    <source>
        <dbReference type="ARBA" id="ARBA00022448"/>
    </source>
</evidence>
<evidence type="ECO:0000256" key="7">
    <source>
        <dbReference type="RuleBase" id="RU363041"/>
    </source>
</evidence>
<accession>A0ABD5P2M2</accession>
<dbReference type="GeneID" id="71855958"/>